<reference evidence="3" key="1">
    <citation type="submission" date="2017-11" db="EMBL/GenBank/DDBJ databases">
        <authorList>
            <person name="Chan K.G."/>
            <person name="Lee L.S."/>
        </authorList>
    </citation>
    <scope>NUCLEOTIDE SEQUENCE [LARGE SCALE GENOMIC DNA]</scope>
    <source>
        <strain evidence="3">DSM 100970</strain>
    </source>
</reference>
<name>A0A2I7N3K0_9NEIS</name>
<protein>
    <submittedName>
        <fullName evidence="2">Uncharacterized protein</fullName>
    </submittedName>
</protein>
<feature type="chain" id="PRO_5014445411" evidence="1">
    <location>
        <begin position="22"/>
        <end position="129"/>
    </location>
</feature>
<dbReference type="EMBL" id="CP024847">
    <property type="protein sequence ID" value="AUR50815.1"/>
    <property type="molecule type" value="Genomic_DNA"/>
</dbReference>
<accession>A0A2I7N3K0</accession>
<proteinExistence type="predicted"/>
<evidence type="ECO:0000256" key="1">
    <source>
        <dbReference type="SAM" id="SignalP"/>
    </source>
</evidence>
<evidence type="ECO:0000313" key="2">
    <source>
        <dbReference type="EMBL" id="AUR50815.1"/>
    </source>
</evidence>
<dbReference type="AlphaFoldDB" id="A0A2I7N3K0"/>
<gene>
    <name evidence="2" type="ORF">CUN60_00380</name>
</gene>
<evidence type="ECO:0000313" key="3">
    <source>
        <dbReference type="Proteomes" id="UP000236655"/>
    </source>
</evidence>
<keyword evidence="3" id="KW-1185">Reference proteome</keyword>
<dbReference type="Proteomes" id="UP000236655">
    <property type="component" value="Chromosome"/>
</dbReference>
<sequence>MKKFNSEMALLLLFLAGGANALTVQLINCSESQAQYQITTGKEKLQNSVLNINESKILTLQVDYTHPKSKANQMLTVSYIDNHKSITSTIIPAFSKMCSHLHGVSKKCYAFDYTPYESEPLALHLCSRK</sequence>
<dbReference type="RefSeq" id="WP_102950115.1">
    <property type="nucleotide sequence ID" value="NZ_CP024847.1"/>
</dbReference>
<organism evidence="2 3">
    <name type="scientific">Aquella oligotrophica</name>
    <dbReference type="NCBI Taxonomy" id="2067065"/>
    <lineage>
        <taxon>Bacteria</taxon>
        <taxon>Pseudomonadati</taxon>
        <taxon>Pseudomonadota</taxon>
        <taxon>Betaproteobacteria</taxon>
        <taxon>Neisseriales</taxon>
        <taxon>Neisseriaceae</taxon>
        <taxon>Aquella</taxon>
    </lineage>
</organism>
<keyword evidence="1" id="KW-0732">Signal</keyword>
<dbReference type="KEGG" id="nba:CUN60_00380"/>
<feature type="signal peptide" evidence="1">
    <location>
        <begin position="1"/>
        <end position="21"/>
    </location>
</feature>